<feature type="transmembrane region" description="Helical" evidence="1">
    <location>
        <begin position="50"/>
        <end position="72"/>
    </location>
</feature>
<evidence type="ECO:0000256" key="1">
    <source>
        <dbReference type="SAM" id="Phobius"/>
    </source>
</evidence>
<dbReference type="InterPro" id="IPR002656">
    <property type="entry name" value="Acyl_transf_3_dom"/>
</dbReference>
<name>A0ABX0UCZ7_9BACT</name>
<sequence length="404" mass="45560">MKTTGYISNLTPLRGIAAMLTVIFHVDLMLGLGGNSLVKTADSLFLSRMYLMVDFFFILSGFVMCHVYGKWFRDSVSASEFRRFTIARFARIYPLHLLSLLSMVVILTVAGYAGVPKHFIFEPNNNVWSFISNLLLIQAMNVHDWFTWTHAAWSISVEWWMYMLFPFLVRPFVNMGWAGRIAVVAFSYAGYLLLTFVILRNAPAPAALPFFTADPLNNTINACVQYSFLRCLSGFMLGMIANQVYKEDWGKGLLANGYVFLALTAGMLVCMHFATYDFITVSFLPFMLLSAAYGSPKMNSFFGTKALQRLGDLSFSIYLMHQPLMLIIIKAYSYYQNKTEGIYGPPPVPSILPAWIICIAFILLTLIVCSVTYRFVEVPARNYLNHKFGGRKKEYEAAVAGSVG</sequence>
<feature type="transmembrane region" description="Helical" evidence="1">
    <location>
        <begin position="354"/>
        <end position="376"/>
    </location>
</feature>
<keyword evidence="1" id="KW-0472">Membrane</keyword>
<reference evidence="3 4" key="1">
    <citation type="submission" date="2020-03" db="EMBL/GenBank/DDBJ databases">
        <title>Genomic Encyclopedia of Type Strains, Phase IV (KMG-IV): sequencing the most valuable type-strain genomes for metagenomic binning, comparative biology and taxonomic classification.</title>
        <authorList>
            <person name="Goeker M."/>
        </authorList>
    </citation>
    <scope>NUCLEOTIDE SEQUENCE [LARGE SCALE GENOMIC DNA]</scope>
    <source>
        <strain evidence="3 4">DSM 102865</strain>
    </source>
</reference>
<feature type="transmembrane region" description="Helical" evidence="1">
    <location>
        <begin position="92"/>
        <end position="115"/>
    </location>
</feature>
<evidence type="ECO:0000313" key="3">
    <source>
        <dbReference type="EMBL" id="NIJ50888.1"/>
    </source>
</evidence>
<evidence type="ECO:0000259" key="2">
    <source>
        <dbReference type="Pfam" id="PF01757"/>
    </source>
</evidence>
<feature type="transmembrane region" description="Helical" evidence="1">
    <location>
        <begin position="16"/>
        <end position="38"/>
    </location>
</feature>
<dbReference type="RefSeq" id="WP_167265981.1">
    <property type="nucleotide sequence ID" value="NZ_JAASQJ010000001.1"/>
</dbReference>
<keyword evidence="1" id="KW-0812">Transmembrane</keyword>
<feature type="transmembrane region" description="Helical" evidence="1">
    <location>
        <begin position="315"/>
        <end position="334"/>
    </location>
</feature>
<evidence type="ECO:0000313" key="4">
    <source>
        <dbReference type="Proteomes" id="UP001179181"/>
    </source>
</evidence>
<dbReference type="InterPro" id="IPR050879">
    <property type="entry name" value="Acyltransferase_3"/>
</dbReference>
<feature type="transmembrane region" description="Helical" evidence="1">
    <location>
        <begin position="275"/>
        <end position="294"/>
    </location>
</feature>
<feature type="transmembrane region" description="Helical" evidence="1">
    <location>
        <begin position="152"/>
        <end position="169"/>
    </location>
</feature>
<dbReference type="PANTHER" id="PTHR23028:SF134">
    <property type="entry name" value="PUTATIVE (AFU_ORTHOLOGUE AFUA_4G08520)-RELATED"/>
    <property type="match status" value="1"/>
</dbReference>
<organism evidence="3 4">
    <name type="scientific">Dyadobacter arcticus</name>
    <dbReference type="NCBI Taxonomy" id="1078754"/>
    <lineage>
        <taxon>Bacteria</taxon>
        <taxon>Pseudomonadati</taxon>
        <taxon>Bacteroidota</taxon>
        <taxon>Cytophagia</taxon>
        <taxon>Cytophagales</taxon>
        <taxon>Spirosomataceae</taxon>
        <taxon>Dyadobacter</taxon>
    </lineage>
</organism>
<proteinExistence type="predicted"/>
<gene>
    <name evidence="3" type="ORF">FHS68_000044</name>
</gene>
<keyword evidence="4" id="KW-1185">Reference proteome</keyword>
<dbReference type="Pfam" id="PF01757">
    <property type="entry name" value="Acyl_transf_3"/>
    <property type="match status" value="1"/>
</dbReference>
<dbReference type="EMBL" id="JAASQJ010000001">
    <property type="protein sequence ID" value="NIJ50888.1"/>
    <property type="molecule type" value="Genomic_DNA"/>
</dbReference>
<feature type="transmembrane region" description="Helical" evidence="1">
    <location>
        <begin position="253"/>
        <end position="269"/>
    </location>
</feature>
<protein>
    <submittedName>
        <fullName evidence="3">Peptidoglycan/LPS O-acetylase OafA/YrhL</fullName>
    </submittedName>
</protein>
<dbReference type="Proteomes" id="UP001179181">
    <property type="component" value="Unassembled WGS sequence"/>
</dbReference>
<feature type="domain" description="Acyltransferase 3" evidence="2">
    <location>
        <begin position="13"/>
        <end position="373"/>
    </location>
</feature>
<dbReference type="PANTHER" id="PTHR23028">
    <property type="entry name" value="ACETYLTRANSFERASE"/>
    <property type="match status" value="1"/>
</dbReference>
<feature type="transmembrane region" description="Helical" evidence="1">
    <location>
        <begin position="181"/>
        <end position="199"/>
    </location>
</feature>
<comment type="caution">
    <text evidence="3">The sequence shown here is derived from an EMBL/GenBank/DDBJ whole genome shotgun (WGS) entry which is preliminary data.</text>
</comment>
<keyword evidence="1" id="KW-1133">Transmembrane helix</keyword>
<accession>A0ABX0UCZ7</accession>
<feature type="transmembrane region" description="Helical" evidence="1">
    <location>
        <begin position="219"/>
        <end position="241"/>
    </location>
</feature>